<evidence type="ECO:0000256" key="3">
    <source>
        <dbReference type="ARBA" id="ARBA00023163"/>
    </source>
</evidence>
<evidence type="ECO:0000313" key="5">
    <source>
        <dbReference type="EMBL" id="QJE97777.1"/>
    </source>
</evidence>
<dbReference type="PANTHER" id="PTHR43133:SF39">
    <property type="entry name" value="SIMILAR TO RNA POLYMERASE SIGMA-E FACTOR"/>
    <property type="match status" value="1"/>
</dbReference>
<dbReference type="Pfam" id="PF07638">
    <property type="entry name" value="Sigma70_ECF"/>
    <property type="match status" value="1"/>
</dbReference>
<dbReference type="Gene3D" id="1.10.10.10">
    <property type="entry name" value="Winged helix-like DNA-binding domain superfamily/Winged helix DNA-binding domain"/>
    <property type="match status" value="1"/>
</dbReference>
<keyword evidence="1" id="KW-0805">Transcription regulation</keyword>
<dbReference type="KEGG" id="luo:HHL09_18985"/>
<evidence type="ECO:0000256" key="1">
    <source>
        <dbReference type="ARBA" id="ARBA00023015"/>
    </source>
</evidence>
<dbReference type="NCBIfam" id="TIGR02999">
    <property type="entry name" value="Sig-70_X6"/>
    <property type="match status" value="1"/>
</dbReference>
<dbReference type="InterPro" id="IPR013324">
    <property type="entry name" value="RNA_pol_sigma_r3/r4-like"/>
</dbReference>
<dbReference type="NCBIfam" id="TIGR02937">
    <property type="entry name" value="sigma70-ECF"/>
    <property type="match status" value="1"/>
</dbReference>
<name>A0A858RLF3_9BACT</name>
<dbReference type="Proteomes" id="UP000501812">
    <property type="component" value="Chromosome"/>
</dbReference>
<keyword evidence="2" id="KW-0731">Sigma factor</keyword>
<dbReference type="SUPFAM" id="SSF88659">
    <property type="entry name" value="Sigma3 and sigma4 domains of RNA polymerase sigma factors"/>
    <property type="match status" value="1"/>
</dbReference>
<evidence type="ECO:0000256" key="2">
    <source>
        <dbReference type="ARBA" id="ARBA00023082"/>
    </source>
</evidence>
<dbReference type="InterPro" id="IPR039425">
    <property type="entry name" value="RNA_pol_sigma-70-like"/>
</dbReference>
<feature type="domain" description="RNA polymerase sigma-70 ECF-like HTH" evidence="4">
    <location>
        <begin position="1"/>
        <end position="182"/>
    </location>
</feature>
<dbReference type="RefSeq" id="WP_169456203.1">
    <property type="nucleotide sequence ID" value="NZ_CP051774.1"/>
</dbReference>
<dbReference type="GO" id="GO:0016987">
    <property type="term" value="F:sigma factor activity"/>
    <property type="evidence" value="ECO:0007669"/>
    <property type="project" value="UniProtKB-KW"/>
</dbReference>
<dbReference type="InterPro" id="IPR053812">
    <property type="entry name" value="HTH_Sigma70_ECF-like"/>
</dbReference>
<proteinExistence type="predicted"/>
<sequence length="184" mass="21029">MSEFTVMLTAVHEGQPKAAEELLKLVYEELRRLAAFKMSQQPPGQTLQPTALVHEAWMKLVGSETTSFENRAHFFAASAEAMRHILIDRARRKMTEKHGGGLERVVLEDYELISPISDQQLLDVNEALDLFAREYPIQAEVVKLRFFVGMTHEEIADLLAVSVSTVKNYWNFSRAWLFQEMEGS</sequence>
<dbReference type="InterPro" id="IPR011517">
    <property type="entry name" value="RNA_pol_sigma70_ECF-like"/>
</dbReference>
<reference evidence="5 6" key="1">
    <citation type="submission" date="2020-04" db="EMBL/GenBank/DDBJ databases">
        <title>Luteolibacter sp. G-1-1-1 isolated from soil.</title>
        <authorList>
            <person name="Dahal R.H."/>
        </authorList>
    </citation>
    <scope>NUCLEOTIDE SEQUENCE [LARGE SCALE GENOMIC DNA]</scope>
    <source>
        <strain evidence="5 6">G-1-1-1</strain>
    </source>
</reference>
<evidence type="ECO:0000259" key="4">
    <source>
        <dbReference type="Pfam" id="PF07638"/>
    </source>
</evidence>
<accession>A0A858RLF3</accession>
<dbReference type="EMBL" id="CP051774">
    <property type="protein sequence ID" value="QJE97777.1"/>
    <property type="molecule type" value="Genomic_DNA"/>
</dbReference>
<evidence type="ECO:0000313" key="6">
    <source>
        <dbReference type="Proteomes" id="UP000501812"/>
    </source>
</evidence>
<dbReference type="GO" id="GO:0006352">
    <property type="term" value="P:DNA-templated transcription initiation"/>
    <property type="evidence" value="ECO:0007669"/>
    <property type="project" value="InterPro"/>
</dbReference>
<dbReference type="InterPro" id="IPR014284">
    <property type="entry name" value="RNA_pol_sigma-70_dom"/>
</dbReference>
<organism evidence="5 6">
    <name type="scientific">Luteolibacter luteus</name>
    <dbReference type="NCBI Taxonomy" id="2728835"/>
    <lineage>
        <taxon>Bacteria</taxon>
        <taxon>Pseudomonadati</taxon>
        <taxon>Verrucomicrobiota</taxon>
        <taxon>Verrucomicrobiia</taxon>
        <taxon>Verrucomicrobiales</taxon>
        <taxon>Verrucomicrobiaceae</taxon>
        <taxon>Luteolibacter</taxon>
    </lineage>
</organism>
<dbReference type="AlphaFoldDB" id="A0A858RLF3"/>
<gene>
    <name evidence="5" type="ORF">HHL09_18985</name>
</gene>
<protein>
    <submittedName>
        <fullName evidence="5">Sigma-70 family RNA polymerase sigma factor</fullName>
    </submittedName>
</protein>
<keyword evidence="3" id="KW-0804">Transcription</keyword>
<keyword evidence="6" id="KW-1185">Reference proteome</keyword>
<dbReference type="InterPro" id="IPR036388">
    <property type="entry name" value="WH-like_DNA-bd_sf"/>
</dbReference>
<dbReference type="PANTHER" id="PTHR43133">
    <property type="entry name" value="RNA POLYMERASE ECF-TYPE SIGMA FACTO"/>
    <property type="match status" value="1"/>
</dbReference>